<dbReference type="InterPro" id="IPR036942">
    <property type="entry name" value="Beta-barrel_TonB_sf"/>
</dbReference>
<evidence type="ECO:0000256" key="10">
    <source>
        <dbReference type="ARBA" id="ARBA00023237"/>
    </source>
</evidence>
<dbReference type="InterPro" id="IPR039426">
    <property type="entry name" value="TonB-dep_rcpt-like"/>
</dbReference>
<dbReference type="KEGG" id="sphu:SPPYR_0641"/>
<dbReference type="Pfam" id="PF00593">
    <property type="entry name" value="TonB_dep_Rec_b-barrel"/>
    <property type="match status" value="1"/>
</dbReference>
<keyword evidence="8 12" id="KW-0798">TonB box</keyword>
<evidence type="ECO:0000259" key="14">
    <source>
        <dbReference type="Pfam" id="PF00593"/>
    </source>
</evidence>
<dbReference type="PANTHER" id="PTHR32552:SF81">
    <property type="entry name" value="TONB-DEPENDENT OUTER MEMBRANE RECEPTOR"/>
    <property type="match status" value="1"/>
</dbReference>
<accession>A0A1Y5PP65</accession>
<keyword evidence="2 11" id="KW-0813">Transport</keyword>
<keyword evidence="13" id="KW-0732">Signal</keyword>
<evidence type="ECO:0000256" key="8">
    <source>
        <dbReference type="ARBA" id="ARBA00023077"/>
    </source>
</evidence>
<organism evidence="16">
    <name type="scientific">uncultured Sphingopyxis sp</name>
    <dbReference type="NCBI Taxonomy" id="310581"/>
    <lineage>
        <taxon>Bacteria</taxon>
        <taxon>Pseudomonadati</taxon>
        <taxon>Pseudomonadota</taxon>
        <taxon>Alphaproteobacteria</taxon>
        <taxon>Sphingomonadales</taxon>
        <taxon>Sphingomonadaceae</taxon>
        <taxon>Sphingopyxis</taxon>
        <taxon>environmental samples</taxon>
    </lineage>
</organism>
<keyword evidence="16" id="KW-0675">Receptor</keyword>
<keyword evidence="7" id="KW-0406">Ion transport</keyword>
<comment type="subcellular location">
    <subcellularLocation>
        <location evidence="1 11">Cell outer membrane</location>
        <topology evidence="1 11">Multi-pass membrane protein</topology>
    </subcellularLocation>
</comment>
<dbReference type="SUPFAM" id="SSF56935">
    <property type="entry name" value="Porins"/>
    <property type="match status" value="1"/>
</dbReference>
<dbReference type="Pfam" id="PF07715">
    <property type="entry name" value="Plug"/>
    <property type="match status" value="1"/>
</dbReference>
<name>A0A1Y5PP65_9SPHN</name>
<evidence type="ECO:0000256" key="2">
    <source>
        <dbReference type="ARBA" id="ARBA00022448"/>
    </source>
</evidence>
<dbReference type="EMBL" id="LT598653">
    <property type="protein sequence ID" value="SBV31761.1"/>
    <property type="molecule type" value="Genomic_DNA"/>
</dbReference>
<keyword evidence="3 11" id="KW-1134">Transmembrane beta strand</keyword>
<dbReference type="PROSITE" id="PS52016">
    <property type="entry name" value="TONB_DEPENDENT_REC_3"/>
    <property type="match status" value="1"/>
</dbReference>
<feature type="domain" description="TonB-dependent receptor plug" evidence="15">
    <location>
        <begin position="64"/>
        <end position="170"/>
    </location>
</feature>
<gene>
    <name evidence="16" type="ORF">SPPYR_0641</name>
</gene>
<keyword evidence="4" id="KW-0410">Iron transport</keyword>
<dbReference type="Gene3D" id="2.40.170.20">
    <property type="entry name" value="TonB-dependent receptor, beta-barrel domain"/>
    <property type="match status" value="1"/>
</dbReference>
<evidence type="ECO:0000256" key="6">
    <source>
        <dbReference type="ARBA" id="ARBA00023004"/>
    </source>
</evidence>
<evidence type="ECO:0000256" key="1">
    <source>
        <dbReference type="ARBA" id="ARBA00004571"/>
    </source>
</evidence>
<evidence type="ECO:0000256" key="5">
    <source>
        <dbReference type="ARBA" id="ARBA00022692"/>
    </source>
</evidence>
<evidence type="ECO:0000256" key="12">
    <source>
        <dbReference type="RuleBase" id="RU003357"/>
    </source>
</evidence>
<feature type="signal peptide" evidence="13">
    <location>
        <begin position="1"/>
        <end position="27"/>
    </location>
</feature>
<evidence type="ECO:0000256" key="7">
    <source>
        <dbReference type="ARBA" id="ARBA00023065"/>
    </source>
</evidence>
<evidence type="ECO:0000256" key="11">
    <source>
        <dbReference type="PROSITE-ProRule" id="PRU01360"/>
    </source>
</evidence>
<keyword evidence="5 11" id="KW-0812">Transmembrane</keyword>
<keyword evidence="10 11" id="KW-0998">Cell outer membrane</keyword>
<reference evidence="16" key="1">
    <citation type="submission" date="2016-03" db="EMBL/GenBank/DDBJ databases">
        <authorList>
            <person name="Ploux O."/>
        </authorList>
    </citation>
    <scope>NUCLEOTIDE SEQUENCE</scope>
    <source>
        <strain evidence="16">UC10</strain>
    </source>
</reference>
<dbReference type="AlphaFoldDB" id="A0A1Y5PP65"/>
<evidence type="ECO:0000256" key="9">
    <source>
        <dbReference type="ARBA" id="ARBA00023136"/>
    </source>
</evidence>
<dbReference type="PANTHER" id="PTHR32552">
    <property type="entry name" value="FERRICHROME IRON RECEPTOR-RELATED"/>
    <property type="match status" value="1"/>
</dbReference>
<evidence type="ECO:0000256" key="3">
    <source>
        <dbReference type="ARBA" id="ARBA00022452"/>
    </source>
</evidence>
<evidence type="ECO:0000256" key="13">
    <source>
        <dbReference type="SAM" id="SignalP"/>
    </source>
</evidence>
<evidence type="ECO:0000256" key="4">
    <source>
        <dbReference type="ARBA" id="ARBA00022496"/>
    </source>
</evidence>
<dbReference type="GO" id="GO:0009279">
    <property type="term" value="C:cell outer membrane"/>
    <property type="evidence" value="ECO:0007669"/>
    <property type="project" value="UniProtKB-SubCell"/>
</dbReference>
<comment type="similarity">
    <text evidence="11 12">Belongs to the TonB-dependent receptor family.</text>
</comment>
<dbReference type="InterPro" id="IPR000531">
    <property type="entry name" value="Beta-barrel_TonB"/>
</dbReference>
<dbReference type="GO" id="GO:0006826">
    <property type="term" value="P:iron ion transport"/>
    <property type="evidence" value="ECO:0007669"/>
    <property type="project" value="UniProtKB-KW"/>
</dbReference>
<keyword evidence="9 11" id="KW-0472">Membrane</keyword>
<dbReference type="InterPro" id="IPR012910">
    <property type="entry name" value="Plug_dom"/>
</dbReference>
<feature type="chain" id="PRO_5012238279" evidence="13">
    <location>
        <begin position="28"/>
        <end position="769"/>
    </location>
</feature>
<proteinExistence type="inferred from homology"/>
<evidence type="ECO:0000313" key="16">
    <source>
        <dbReference type="EMBL" id="SBV31761.1"/>
    </source>
</evidence>
<keyword evidence="6" id="KW-0408">Iron</keyword>
<evidence type="ECO:0000259" key="15">
    <source>
        <dbReference type="Pfam" id="PF07715"/>
    </source>
</evidence>
<feature type="domain" description="TonB-dependent receptor-like beta-barrel" evidence="14">
    <location>
        <begin position="311"/>
        <end position="731"/>
    </location>
</feature>
<dbReference type="RefSeq" id="WP_295323620.1">
    <property type="nucleotide sequence ID" value="NZ_LT598653.1"/>
</dbReference>
<protein>
    <submittedName>
        <fullName evidence="16">Putative TonB-dependent receptor, plug</fullName>
    </submittedName>
</protein>
<sequence>MSIRTRRAQLAGASAILLIFTSGAARAQANPAIDPADEAIEAAAGAGPSDSDIIVTAERRESRLQETPVAVSVIGGDALQTKQINSALDIGAALPSVQIGEGLGQLRISVRGIGFTDLRAGAEGRIAFYVNGVYNGQPSAQTGSFFDVERVELLRGPQGTLFGRNATGGAFNVTTRMPTTETSGYLNLTAGNYDTLNAEGALSGALSDTLSARVAVKLVNHSGYGRNLYTGTSINNAHTQSLRATLRWEPSDRFDVTLIANYHNEDDRNYMPSQFGQALPVTTLMEIPPFCTPETYSAPDCVLSFSRDTTSRYENSNRRWQKGVSLTTNYELNDWLSLKSLFAASFSYYRLVQGNSGSPGISPRNNFYSHNDQYTAEIQLLGDRGPLSFVAGAFYFNDKTTPRSLTALPRAAFVPNVENYLAQGSHSLATLLTRSVALYGQLTYEVADGLSVTVGGRYTSEKKHNHDNYLGTNFVTPFPAPGVTGGLILNPPNPGFPNDQHINVSKFNPKVTIDYKFSPDIFGYVTYSQGFKSGGFNWGQTNPPYPEEKVDNYEAGLKTTLFGGDATANVAAFYYDYSNIQTQVVGVGPGVSGVLTQSAGAATIKGVELEVGARPTRSLRFDGSLAVLDAKFKGDLTTVDNDRPQLGPLRLAGNWVQGAPRYTINVGGEYSFDLPDGTLSFRGEYRRTGKIDWSIFNLPTLRTPAYDVGNLFLNYEDGDGNWTAGLFVRNVGNTLAATTLFKQANALGAMASGSALEPRTYGVNLGYKF</sequence>